<sequence>MGADGESRKLKVTDLPKSAGLTDLIEAVVEEIAWEKNKDYLKKTKNPNTLSHCFDPQRWPFHLNLPMF</sequence>
<reference evidence="1 2" key="1">
    <citation type="journal article" date="2023" name="Sci. Data">
        <title>Genome assembly of the Korean intertidal mud-creeper Batillaria attramentaria.</title>
        <authorList>
            <person name="Patra A.K."/>
            <person name="Ho P.T."/>
            <person name="Jun S."/>
            <person name="Lee S.J."/>
            <person name="Kim Y."/>
            <person name="Won Y.J."/>
        </authorList>
    </citation>
    <scope>NUCLEOTIDE SEQUENCE [LARGE SCALE GENOMIC DNA]</scope>
    <source>
        <strain evidence="1">Wonlab-2016</strain>
    </source>
</reference>
<dbReference type="EMBL" id="JACVVK020000547">
    <property type="protein sequence ID" value="KAK7466742.1"/>
    <property type="molecule type" value="Genomic_DNA"/>
</dbReference>
<keyword evidence="2" id="KW-1185">Reference proteome</keyword>
<name>A0ABD0JA85_9CAEN</name>
<feature type="non-terminal residue" evidence="1">
    <location>
        <position position="68"/>
    </location>
</feature>
<dbReference type="Proteomes" id="UP001519460">
    <property type="component" value="Unassembled WGS sequence"/>
</dbReference>
<organism evidence="1 2">
    <name type="scientific">Batillaria attramentaria</name>
    <dbReference type="NCBI Taxonomy" id="370345"/>
    <lineage>
        <taxon>Eukaryota</taxon>
        <taxon>Metazoa</taxon>
        <taxon>Spiralia</taxon>
        <taxon>Lophotrochozoa</taxon>
        <taxon>Mollusca</taxon>
        <taxon>Gastropoda</taxon>
        <taxon>Caenogastropoda</taxon>
        <taxon>Sorbeoconcha</taxon>
        <taxon>Cerithioidea</taxon>
        <taxon>Batillariidae</taxon>
        <taxon>Batillaria</taxon>
    </lineage>
</organism>
<evidence type="ECO:0000313" key="1">
    <source>
        <dbReference type="EMBL" id="KAK7466742.1"/>
    </source>
</evidence>
<dbReference type="AlphaFoldDB" id="A0ABD0JA85"/>
<evidence type="ECO:0000313" key="2">
    <source>
        <dbReference type="Proteomes" id="UP001519460"/>
    </source>
</evidence>
<comment type="caution">
    <text evidence="1">The sequence shown here is derived from an EMBL/GenBank/DDBJ whole genome shotgun (WGS) entry which is preliminary data.</text>
</comment>
<gene>
    <name evidence="1" type="ORF">BaRGS_00037151</name>
</gene>
<protein>
    <submittedName>
        <fullName evidence="1">Uncharacterized protein</fullName>
    </submittedName>
</protein>
<proteinExistence type="predicted"/>
<accession>A0ABD0JA85</accession>